<dbReference type="VEuPathDB" id="FungiDB:Bcin10g05290"/>
<feature type="region of interest" description="Disordered" evidence="1">
    <location>
        <begin position="152"/>
        <end position="358"/>
    </location>
</feature>
<feature type="region of interest" description="Disordered" evidence="1">
    <location>
        <begin position="369"/>
        <end position="388"/>
    </location>
</feature>
<evidence type="ECO:0000313" key="2">
    <source>
        <dbReference type="EMBL" id="ATZ54535.1"/>
    </source>
</evidence>
<feature type="compositionally biased region" description="Pro residues" evidence="1">
    <location>
        <begin position="504"/>
        <end position="520"/>
    </location>
</feature>
<feature type="region of interest" description="Disordered" evidence="1">
    <location>
        <begin position="1"/>
        <end position="116"/>
    </location>
</feature>
<feature type="compositionally biased region" description="Polar residues" evidence="1">
    <location>
        <begin position="439"/>
        <end position="491"/>
    </location>
</feature>
<evidence type="ECO:0008006" key="4">
    <source>
        <dbReference type="Google" id="ProtNLM"/>
    </source>
</evidence>
<feature type="compositionally biased region" description="Polar residues" evidence="1">
    <location>
        <begin position="100"/>
        <end position="116"/>
    </location>
</feature>
<dbReference type="KEGG" id="bfu:BCIN_10g05290"/>
<proteinExistence type="predicted"/>
<evidence type="ECO:0000313" key="3">
    <source>
        <dbReference type="Proteomes" id="UP000001798"/>
    </source>
</evidence>
<sequence length="670" mass="72987">MASPPRRRSSRLRTPAKTLQNTTPKLTSLAEDDEGPAYPSLPNLSSPVQAPQTPATSGRVVPPREEMHPSMTHKSTTQKPDSGLRHGFVDINAKGDDQPSGVQQKTPSKIGISSPTFDFRFARPAPVLGPEAQRMMDELREEALRIKAKLAAEREIEQRNNPEGSQMGSRRIAQAKGKVSRYSDVHMAEFKKMDSIANHPSSFRAQPGRVTPTAKALKRTQSKAKLSDRDATLSEDSSQDAESERLENTAPAKRARQRMTDDTSTQRPISRGKTETMEMPSTPRHKISSIPAHLTTPTQSSLARAQSVKHPSTQIPSLSRSPSKPNLQSTPRGMLKSATMNSIAGSMTAPSKSMLRTPSRFDRMKSILKHTSSSFSSKKAEKEPVIPSIARSPSKLNLARDLPSVPTTPIGVSRSKSLKHVGFTPETKKHSEAKHNETIVPQSPSPVKSGIPRSTSKPNMKITSSLAPRRPVSQQGPTEGQTKNTETSETNAVEYPSLAGVRPLPEPPRQAPPPHLPPSVPGTFTFRSDHTISFGASPKGFGPSPNQATVRQVRRSIFPDAMPGSFPDGNKENTNPPVRESSKKSTNFSAMPTVPHGMSNKKRRRVESDGEEETRSPKKQKAPEGAMLMAPRLQSGKNVIAPSNATPSPAKKRGLTMSRLNMLARPKSRK</sequence>
<feature type="compositionally biased region" description="Basic and acidic residues" evidence="1">
    <location>
        <begin position="82"/>
        <end position="97"/>
    </location>
</feature>
<feature type="compositionally biased region" description="Polar residues" evidence="1">
    <location>
        <begin position="42"/>
        <end position="56"/>
    </location>
</feature>
<organism evidence="2 3">
    <name type="scientific">Botryotinia fuckeliana (strain B05.10)</name>
    <name type="common">Noble rot fungus</name>
    <name type="synonym">Botrytis cinerea</name>
    <dbReference type="NCBI Taxonomy" id="332648"/>
    <lineage>
        <taxon>Eukaryota</taxon>
        <taxon>Fungi</taxon>
        <taxon>Dikarya</taxon>
        <taxon>Ascomycota</taxon>
        <taxon>Pezizomycotina</taxon>
        <taxon>Leotiomycetes</taxon>
        <taxon>Helotiales</taxon>
        <taxon>Sclerotiniaceae</taxon>
        <taxon>Botrytis</taxon>
    </lineage>
</organism>
<feature type="compositionally biased region" description="Polar residues" evidence="1">
    <location>
        <begin position="17"/>
        <end position="26"/>
    </location>
</feature>
<feature type="compositionally biased region" description="Polar residues" evidence="1">
    <location>
        <begin position="635"/>
        <end position="647"/>
    </location>
</feature>
<feature type="compositionally biased region" description="Polar residues" evidence="1">
    <location>
        <begin position="295"/>
        <end position="331"/>
    </location>
</feature>
<dbReference type="Proteomes" id="UP000001798">
    <property type="component" value="Chromosome 10"/>
</dbReference>
<accession>A0A384JVB8</accession>
<reference evidence="2 3" key="3">
    <citation type="journal article" date="2017" name="Mol. Plant Pathol.">
        <title>A gapless genome sequence of the fungus Botrytis cinerea.</title>
        <authorList>
            <person name="Van Kan J.A."/>
            <person name="Stassen J.H."/>
            <person name="Mosbach A."/>
            <person name="Van Der Lee T.A."/>
            <person name="Faino L."/>
            <person name="Farmer A.D."/>
            <person name="Papasotiriou D.G."/>
            <person name="Zhou S."/>
            <person name="Seidl M.F."/>
            <person name="Cottam E."/>
            <person name="Edel D."/>
            <person name="Hahn M."/>
            <person name="Schwartz D.C."/>
            <person name="Dietrich R.A."/>
            <person name="Widdison S."/>
            <person name="Scalliet G."/>
        </authorList>
    </citation>
    <scope>NUCLEOTIDE SEQUENCE [LARGE SCALE GENOMIC DNA]</scope>
    <source>
        <strain evidence="2 3">B05.10</strain>
    </source>
</reference>
<dbReference type="GeneID" id="5427292"/>
<feature type="region of interest" description="Disordered" evidence="1">
    <location>
        <begin position="397"/>
        <end position="670"/>
    </location>
</feature>
<dbReference type="EMBL" id="CP009814">
    <property type="protein sequence ID" value="ATZ54535.1"/>
    <property type="molecule type" value="Genomic_DNA"/>
</dbReference>
<protein>
    <recommendedName>
        <fullName evidence="4">Erythromycin esterase protein</fullName>
    </recommendedName>
</protein>
<gene>
    <name evidence="2" type="ORF">BCIN_10g05290</name>
</gene>
<keyword evidence="3" id="KW-1185">Reference proteome</keyword>
<feature type="compositionally biased region" description="Basic and acidic residues" evidence="1">
    <location>
        <begin position="426"/>
        <end position="437"/>
    </location>
</feature>
<dbReference type="AlphaFoldDB" id="A0A384JVB8"/>
<name>A0A384JVB8_BOTFB</name>
<dbReference type="OMA" id="GHASAWR"/>
<dbReference type="RefSeq" id="XP_001546817.1">
    <property type="nucleotide sequence ID" value="XM_001546767.2"/>
</dbReference>
<reference evidence="2 3" key="1">
    <citation type="journal article" date="2011" name="PLoS Genet.">
        <title>Genomic analysis of the necrotrophic fungal pathogens Sclerotinia sclerotiorum and Botrytis cinerea.</title>
        <authorList>
            <person name="Amselem J."/>
            <person name="Cuomo C.A."/>
            <person name="van Kan J.A."/>
            <person name="Viaud M."/>
            <person name="Benito E.P."/>
            <person name="Couloux A."/>
            <person name="Coutinho P.M."/>
            <person name="de Vries R.P."/>
            <person name="Dyer P.S."/>
            <person name="Fillinger S."/>
            <person name="Fournier E."/>
            <person name="Gout L."/>
            <person name="Hahn M."/>
            <person name="Kohn L."/>
            <person name="Lapalu N."/>
            <person name="Plummer K.M."/>
            <person name="Pradier J.M."/>
            <person name="Quevillon E."/>
            <person name="Sharon A."/>
            <person name="Simon A."/>
            <person name="ten Have A."/>
            <person name="Tudzynski B."/>
            <person name="Tudzynski P."/>
            <person name="Wincker P."/>
            <person name="Andrew M."/>
            <person name="Anthouard V."/>
            <person name="Beever R.E."/>
            <person name="Beffa R."/>
            <person name="Benoit I."/>
            <person name="Bouzid O."/>
            <person name="Brault B."/>
            <person name="Chen Z."/>
            <person name="Choquer M."/>
            <person name="Collemare J."/>
            <person name="Cotton P."/>
            <person name="Danchin E.G."/>
            <person name="Da Silva C."/>
            <person name="Gautier A."/>
            <person name="Giraud C."/>
            <person name="Giraud T."/>
            <person name="Gonzalez C."/>
            <person name="Grossetete S."/>
            <person name="Guldener U."/>
            <person name="Henrissat B."/>
            <person name="Howlett B.J."/>
            <person name="Kodira C."/>
            <person name="Kretschmer M."/>
            <person name="Lappartient A."/>
            <person name="Leroch M."/>
            <person name="Levis C."/>
            <person name="Mauceli E."/>
            <person name="Neuveglise C."/>
            <person name="Oeser B."/>
            <person name="Pearson M."/>
            <person name="Poulain J."/>
            <person name="Poussereau N."/>
            <person name="Quesneville H."/>
            <person name="Rascle C."/>
            <person name="Schumacher J."/>
            <person name="Segurens B."/>
            <person name="Sexton A."/>
            <person name="Silva E."/>
            <person name="Sirven C."/>
            <person name="Soanes D.M."/>
            <person name="Talbot N.J."/>
            <person name="Templeton M."/>
            <person name="Yandava C."/>
            <person name="Yarden O."/>
            <person name="Zeng Q."/>
            <person name="Rollins J.A."/>
            <person name="Lebrun M.H."/>
            <person name="Dickman M."/>
        </authorList>
    </citation>
    <scope>NUCLEOTIDE SEQUENCE [LARGE SCALE GENOMIC DNA]</scope>
    <source>
        <strain evidence="2 3">B05.10</strain>
    </source>
</reference>
<feature type="compositionally biased region" description="Polar residues" evidence="1">
    <location>
        <begin position="338"/>
        <end position="356"/>
    </location>
</feature>
<feature type="compositionally biased region" description="Basic residues" evidence="1">
    <location>
        <begin position="1"/>
        <end position="11"/>
    </location>
</feature>
<reference evidence="2 3" key="2">
    <citation type="journal article" date="2012" name="Eukaryot. Cell">
        <title>Genome update of Botrytis cinerea strains B05.10 and T4.</title>
        <authorList>
            <person name="Staats M."/>
            <person name="van Kan J.A."/>
        </authorList>
    </citation>
    <scope>NUCLEOTIDE SEQUENCE [LARGE SCALE GENOMIC DNA]</scope>
    <source>
        <strain evidence="2 3">B05.10</strain>
    </source>
</reference>
<evidence type="ECO:0000256" key="1">
    <source>
        <dbReference type="SAM" id="MobiDB-lite"/>
    </source>
</evidence>
<dbReference type="OrthoDB" id="5204833at2759"/>
<feature type="compositionally biased region" description="Basic and acidic residues" evidence="1">
    <location>
        <begin position="181"/>
        <end position="194"/>
    </location>
</feature>